<sequence length="63" mass="7278">MFLMLEQILGSMRSSFVRSLDLKGRSFLMSQCHCRTRSSVKRQNTISIGLRLDLVWGLSQAMR</sequence>
<gene>
    <name evidence="1" type="ORF">Pan14r_13490</name>
</gene>
<proteinExistence type="predicted"/>
<comment type="caution">
    <text evidence="1">The sequence shown here is derived from an EMBL/GenBank/DDBJ whole genome shotgun (WGS) entry which is preliminary data.</text>
</comment>
<keyword evidence="2" id="KW-1185">Reference proteome</keyword>
<protein>
    <submittedName>
        <fullName evidence="1">Uncharacterized protein</fullName>
    </submittedName>
</protein>
<name>A0A5C5Y448_9PLAN</name>
<dbReference type="EMBL" id="SJPL01000001">
    <property type="protein sequence ID" value="TWT69065.1"/>
    <property type="molecule type" value="Genomic_DNA"/>
</dbReference>
<dbReference type="Proteomes" id="UP000317238">
    <property type="component" value="Unassembled WGS sequence"/>
</dbReference>
<evidence type="ECO:0000313" key="2">
    <source>
        <dbReference type="Proteomes" id="UP000317238"/>
    </source>
</evidence>
<accession>A0A5C5Y448</accession>
<reference evidence="1 2" key="1">
    <citation type="submission" date="2019-02" db="EMBL/GenBank/DDBJ databases">
        <title>Deep-cultivation of Planctomycetes and their phenomic and genomic characterization uncovers novel biology.</title>
        <authorList>
            <person name="Wiegand S."/>
            <person name="Jogler M."/>
            <person name="Boedeker C."/>
            <person name="Pinto D."/>
            <person name="Vollmers J."/>
            <person name="Rivas-Marin E."/>
            <person name="Kohn T."/>
            <person name="Peeters S.H."/>
            <person name="Heuer A."/>
            <person name="Rast P."/>
            <person name="Oberbeckmann S."/>
            <person name="Bunk B."/>
            <person name="Jeske O."/>
            <person name="Meyerdierks A."/>
            <person name="Storesund J.E."/>
            <person name="Kallscheuer N."/>
            <person name="Luecker S."/>
            <person name="Lage O.M."/>
            <person name="Pohl T."/>
            <person name="Merkel B.J."/>
            <person name="Hornburger P."/>
            <person name="Mueller R.-W."/>
            <person name="Bruemmer F."/>
            <person name="Labrenz M."/>
            <person name="Spormann A.M."/>
            <person name="Op Den Camp H."/>
            <person name="Overmann J."/>
            <person name="Amann R."/>
            <person name="Jetten M.S.M."/>
            <person name="Mascher T."/>
            <person name="Medema M.H."/>
            <person name="Devos D.P."/>
            <person name="Kaster A.-K."/>
            <person name="Ovreas L."/>
            <person name="Rohde M."/>
            <person name="Galperin M.Y."/>
            <person name="Jogler C."/>
        </authorList>
    </citation>
    <scope>NUCLEOTIDE SEQUENCE [LARGE SCALE GENOMIC DNA]</scope>
    <source>
        <strain evidence="1 2">Pan14r</strain>
    </source>
</reference>
<dbReference type="AlphaFoldDB" id="A0A5C5Y448"/>
<organism evidence="1 2">
    <name type="scientific">Crateriforma conspicua</name>
    <dbReference type="NCBI Taxonomy" id="2527996"/>
    <lineage>
        <taxon>Bacteria</taxon>
        <taxon>Pseudomonadati</taxon>
        <taxon>Planctomycetota</taxon>
        <taxon>Planctomycetia</taxon>
        <taxon>Planctomycetales</taxon>
        <taxon>Planctomycetaceae</taxon>
        <taxon>Crateriforma</taxon>
    </lineage>
</organism>
<evidence type="ECO:0000313" key="1">
    <source>
        <dbReference type="EMBL" id="TWT69065.1"/>
    </source>
</evidence>